<dbReference type="EMBL" id="JAIFRP010000030">
    <property type="protein sequence ID" value="KAK2583823.1"/>
    <property type="molecule type" value="Genomic_DNA"/>
</dbReference>
<reference evidence="2" key="2">
    <citation type="journal article" date="2023" name="Commun. Biol.">
        <title>Intrasexual cuticular hydrocarbon dimorphism in a wasp sheds light on hydrocarbon biosynthesis genes in Hymenoptera.</title>
        <authorList>
            <person name="Moris V.C."/>
            <person name="Podsiadlowski L."/>
            <person name="Martin S."/>
            <person name="Oeyen J.P."/>
            <person name="Donath A."/>
            <person name="Petersen M."/>
            <person name="Wilbrandt J."/>
            <person name="Misof B."/>
            <person name="Liedtke D."/>
            <person name="Thamm M."/>
            <person name="Scheiner R."/>
            <person name="Schmitt T."/>
            <person name="Niehuis O."/>
        </authorList>
    </citation>
    <scope>NUCLEOTIDE SEQUENCE</scope>
    <source>
        <strain evidence="2">GBR_01_08_01A</strain>
    </source>
</reference>
<evidence type="ECO:0000256" key="1">
    <source>
        <dbReference type="SAM" id="MobiDB-lite"/>
    </source>
</evidence>
<feature type="compositionally biased region" description="Basic and acidic residues" evidence="1">
    <location>
        <begin position="145"/>
        <end position="171"/>
    </location>
</feature>
<evidence type="ECO:0000313" key="2">
    <source>
        <dbReference type="EMBL" id="KAK2583823.1"/>
    </source>
</evidence>
<feature type="region of interest" description="Disordered" evidence="1">
    <location>
        <begin position="244"/>
        <end position="281"/>
    </location>
</feature>
<feature type="compositionally biased region" description="Basic and acidic residues" evidence="1">
    <location>
        <begin position="247"/>
        <end position="263"/>
    </location>
</feature>
<sequence length="281" mass="31657">MKLFVLLPIREETTAALVRYLEDEAIGNILLRVSIEKGRYVVPNKKMKLLLVSLLISSVSSEPGLLRVPKVYNAVITSNQNLSPSRAYPVIQPVIHRTSIGYVPPFYYTHVAPHLAGPEVVHLPRSEAAENTEKPGGGSFSGKSALERDEGTIKDGDDREEVNEKKNDDSKRKKGKKDGEDQVPISFYPNYQSLYYDPYFYTYNTFNPHLIPGTYYVDYQPFAPVAPIAPIIPKPAYAEQLLPGYGNERKDSNRRRENDERQQIPDVPPPPVPTSSKKNSR</sequence>
<dbReference type="AlphaFoldDB" id="A0AAD9RR37"/>
<comment type="caution">
    <text evidence="2">The sequence shown here is derived from an EMBL/GenBank/DDBJ whole genome shotgun (WGS) entry which is preliminary data.</text>
</comment>
<dbReference type="Proteomes" id="UP001258017">
    <property type="component" value="Unassembled WGS sequence"/>
</dbReference>
<evidence type="ECO:0000313" key="3">
    <source>
        <dbReference type="Proteomes" id="UP001258017"/>
    </source>
</evidence>
<accession>A0AAD9RR37</accession>
<gene>
    <name evidence="2" type="ORF">KPH14_009721</name>
</gene>
<feature type="region of interest" description="Disordered" evidence="1">
    <location>
        <begin position="128"/>
        <end position="183"/>
    </location>
</feature>
<reference evidence="2" key="1">
    <citation type="submission" date="2021-08" db="EMBL/GenBank/DDBJ databases">
        <authorList>
            <person name="Misof B."/>
            <person name="Oliver O."/>
            <person name="Podsiadlowski L."/>
            <person name="Donath A."/>
            <person name="Peters R."/>
            <person name="Mayer C."/>
            <person name="Rust J."/>
            <person name="Gunkel S."/>
            <person name="Lesny P."/>
            <person name="Martin S."/>
            <person name="Oeyen J.P."/>
            <person name="Petersen M."/>
            <person name="Panagiotis P."/>
            <person name="Wilbrandt J."/>
            <person name="Tanja T."/>
        </authorList>
    </citation>
    <scope>NUCLEOTIDE SEQUENCE</scope>
    <source>
        <strain evidence="2">GBR_01_08_01A</strain>
        <tissue evidence="2">Thorax + abdomen</tissue>
    </source>
</reference>
<proteinExistence type="predicted"/>
<protein>
    <submittedName>
        <fullName evidence="2">Uncharacterized protein</fullName>
    </submittedName>
</protein>
<organism evidence="2 3">
    <name type="scientific">Odynerus spinipes</name>
    <dbReference type="NCBI Taxonomy" id="1348599"/>
    <lineage>
        <taxon>Eukaryota</taxon>
        <taxon>Metazoa</taxon>
        <taxon>Ecdysozoa</taxon>
        <taxon>Arthropoda</taxon>
        <taxon>Hexapoda</taxon>
        <taxon>Insecta</taxon>
        <taxon>Pterygota</taxon>
        <taxon>Neoptera</taxon>
        <taxon>Endopterygota</taxon>
        <taxon>Hymenoptera</taxon>
        <taxon>Apocrita</taxon>
        <taxon>Aculeata</taxon>
        <taxon>Vespoidea</taxon>
        <taxon>Vespidae</taxon>
        <taxon>Eumeninae</taxon>
        <taxon>Odynerus</taxon>
    </lineage>
</organism>
<keyword evidence="3" id="KW-1185">Reference proteome</keyword>
<name>A0AAD9RR37_9HYME</name>